<keyword evidence="4" id="KW-1185">Reference proteome</keyword>
<dbReference type="Proteomes" id="UP001381693">
    <property type="component" value="Unassembled WGS sequence"/>
</dbReference>
<name>A0AAN8XTP2_HALRR</name>
<evidence type="ECO:0000256" key="2">
    <source>
        <dbReference type="SAM" id="Phobius"/>
    </source>
</evidence>
<comment type="caution">
    <text evidence="3">The sequence shown here is derived from an EMBL/GenBank/DDBJ whole genome shotgun (WGS) entry which is preliminary data.</text>
</comment>
<dbReference type="EMBL" id="JAXCGZ010000827">
    <property type="protein sequence ID" value="KAK7085543.1"/>
    <property type="molecule type" value="Genomic_DNA"/>
</dbReference>
<evidence type="ECO:0000313" key="3">
    <source>
        <dbReference type="EMBL" id="KAK7085543.1"/>
    </source>
</evidence>
<organism evidence="3 4">
    <name type="scientific">Halocaridina rubra</name>
    <name type="common">Hawaiian red shrimp</name>
    <dbReference type="NCBI Taxonomy" id="373956"/>
    <lineage>
        <taxon>Eukaryota</taxon>
        <taxon>Metazoa</taxon>
        <taxon>Ecdysozoa</taxon>
        <taxon>Arthropoda</taxon>
        <taxon>Crustacea</taxon>
        <taxon>Multicrustacea</taxon>
        <taxon>Malacostraca</taxon>
        <taxon>Eumalacostraca</taxon>
        <taxon>Eucarida</taxon>
        <taxon>Decapoda</taxon>
        <taxon>Pleocyemata</taxon>
        <taxon>Caridea</taxon>
        <taxon>Atyoidea</taxon>
        <taxon>Atyidae</taxon>
        <taxon>Halocaridina</taxon>
    </lineage>
</organism>
<feature type="transmembrane region" description="Helical" evidence="2">
    <location>
        <begin position="20"/>
        <end position="40"/>
    </location>
</feature>
<keyword evidence="2" id="KW-0812">Transmembrane</keyword>
<proteinExistence type="predicted"/>
<feature type="region of interest" description="Disordered" evidence="1">
    <location>
        <begin position="80"/>
        <end position="130"/>
    </location>
</feature>
<reference evidence="3 4" key="1">
    <citation type="submission" date="2023-11" db="EMBL/GenBank/DDBJ databases">
        <title>Halocaridina rubra genome assembly.</title>
        <authorList>
            <person name="Smith C."/>
        </authorList>
    </citation>
    <scope>NUCLEOTIDE SEQUENCE [LARGE SCALE GENOMIC DNA]</scope>
    <source>
        <strain evidence="3">EP-1</strain>
        <tissue evidence="3">Whole</tissue>
    </source>
</reference>
<accession>A0AAN8XTP2</accession>
<keyword evidence="2" id="KW-0472">Membrane</keyword>
<keyword evidence="2" id="KW-1133">Transmembrane helix</keyword>
<evidence type="ECO:0000313" key="4">
    <source>
        <dbReference type="Proteomes" id="UP001381693"/>
    </source>
</evidence>
<gene>
    <name evidence="3" type="ORF">SK128_011532</name>
</gene>
<dbReference type="AlphaFoldDB" id="A0AAN8XTP2"/>
<sequence length="262" mass="29219">MLDVYNIPVEFWTSLEFLCFVFGIFPMLLCYAAGLLLTIVETVTESEWYKNRNIQNVEVQTDPDRDLMHYYYYSTPHQSINERSDDLHDSPTSSFRPITPGSSSVKSTPDLTSSSSSTRSSSISRESTSSQATSELYRFGSLISEHSASYSTLAADQQGDDESHIKTDFLLFQNRESSPIVTSDFQDEKSDGNIPAVKTNNEENLSSEISSFQRNTLRKTLGSCSESGFYQGIELRNRDPICNTPNSGNGDSCASETYLGDV</sequence>
<evidence type="ECO:0000256" key="1">
    <source>
        <dbReference type="SAM" id="MobiDB-lite"/>
    </source>
</evidence>
<feature type="compositionally biased region" description="Low complexity" evidence="1">
    <location>
        <begin position="102"/>
        <end position="130"/>
    </location>
</feature>
<protein>
    <submittedName>
        <fullName evidence="3">Uncharacterized protein</fullName>
    </submittedName>
</protein>
<feature type="compositionally biased region" description="Basic and acidic residues" evidence="1">
    <location>
        <begin position="80"/>
        <end position="89"/>
    </location>
</feature>